<dbReference type="AlphaFoldDB" id="A0AAE0FG67"/>
<proteinExistence type="predicted"/>
<evidence type="ECO:0000313" key="2">
    <source>
        <dbReference type="EMBL" id="KAK3259134.1"/>
    </source>
</evidence>
<feature type="region of interest" description="Disordered" evidence="1">
    <location>
        <begin position="53"/>
        <end position="84"/>
    </location>
</feature>
<feature type="region of interest" description="Disordered" evidence="1">
    <location>
        <begin position="1"/>
        <end position="34"/>
    </location>
</feature>
<dbReference type="Proteomes" id="UP001190700">
    <property type="component" value="Unassembled WGS sequence"/>
</dbReference>
<keyword evidence="3" id="KW-1185">Reference proteome</keyword>
<dbReference type="EMBL" id="LGRX02018958">
    <property type="protein sequence ID" value="KAK3259134.1"/>
    <property type="molecule type" value="Genomic_DNA"/>
</dbReference>
<gene>
    <name evidence="2" type="ORF">CYMTET_31860</name>
</gene>
<sequence length="84" mass="9131">MGPTRGQRAEQDEDADPGARESPPPPPPVGYTTYMDGVWTVEGAMRATVRSLRGLRSPNGLIRSESPESWGSQEAQESQESQES</sequence>
<organism evidence="2 3">
    <name type="scientific">Cymbomonas tetramitiformis</name>
    <dbReference type="NCBI Taxonomy" id="36881"/>
    <lineage>
        <taxon>Eukaryota</taxon>
        <taxon>Viridiplantae</taxon>
        <taxon>Chlorophyta</taxon>
        <taxon>Pyramimonadophyceae</taxon>
        <taxon>Pyramimonadales</taxon>
        <taxon>Pyramimonadaceae</taxon>
        <taxon>Cymbomonas</taxon>
    </lineage>
</organism>
<evidence type="ECO:0000313" key="3">
    <source>
        <dbReference type="Proteomes" id="UP001190700"/>
    </source>
</evidence>
<name>A0AAE0FG67_9CHLO</name>
<accession>A0AAE0FG67</accession>
<feature type="compositionally biased region" description="Low complexity" evidence="1">
    <location>
        <begin position="72"/>
        <end position="84"/>
    </location>
</feature>
<comment type="caution">
    <text evidence="2">The sequence shown here is derived from an EMBL/GenBank/DDBJ whole genome shotgun (WGS) entry which is preliminary data.</text>
</comment>
<reference evidence="2 3" key="1">
    <citation type="journal article" date="2015" name="Genome Biol. Evol.">
        <title>Comparative Genomics of a Bacterivorous Green Alga Reveals Evolutionary Causalities and Consequences of Phago-Mixotrophic Mode of Nutrition.</title>
        <authorList>
            <person name="Burns J.A."/>
            <person name="Paasch A."/>
            <person name="Narechania A."/>
            <person name="Kim E."/>
        </authorList>
    </citation>
    <scope>NUCLEOTIDE SEQUENCE [LARGE SCALE GENOMIC DNA]</scope>
    <source>
        <strain evidence="2 3">PLY_AMNH</strain>
    </source>
</reference>
<protein>
    <submittedName>
        <fullName evidence="2">Uncharacterized protein</fullName>
    </submittedName>
</protein>
<evidence type="ECO:0000256" key="1">
    <source>
        <dbReference type="SAM" id="MobiDB-lite"/>
    </source>
</evidence>